<evidence type="ECO:0000313" key="1">
    <source>
        <dbReference type="EMBL" id="KAF5767250.1"/>
    </source>
</evidence>
<reference evidence="1" key="3">
    <citation type="submission" date="2020-06" db="EMBL/GenBank/DDBJ databases">
        <title>Helianthus annuus Genome sequencing and assembly Release 2.</title>
        <authorList>
            <person name="Gouzy J."/>
            <person name="Langlade N."/>
            <person name="Munos S."/>
        </authorList>
    </citation>
    <scope>NUCLEOTIDE SEQUENCE</scope>
    <source>
        <tissue evidence="1">Leaves</tissue>
    </source>
</reference>
<dbReference type="EMBL" id="MNCJ02000329">
    <property type="protein sequence ID" value="KAF5767250.1"/>
    <property type="molecule type" value="Genomic_DNA"/>
</dbReference>
<accession>A0A251SHJ1</accession>
<gene>
    <name evidence="2" type="ORF">HannXRQ_Chr14g0428921</name>
    <name evidence="1" type="ORF">HanXRQr2_Chr14g0622131</name>
</gene>
<proteinExistence type="predicted"/>
<keyword evidence="3" id="KW-1185">Reference proteome</keyword>
<dbReference type="Proteomes" id="UP000215914">
    <property type="component" value="Chromosome 14"/>
</dbReference>
<evidence type="ECO:0000313" key="3">
    <source>
        <dbReference type="Proteomes" id="UP000215914"/>
    </source>
</evidence>
<dbReference type="AlphaFoldDB" id="A0A251SHJ1"/>
<reference evidence="1 3" key="1">
    <citation type="journal article" date="2017" name="Nature">
        <title>The sunflower genome provides insights into oil metabolism, flowering and Asterid evolution.</title>
        <authorList>
            <person name="Badouin H."/>
            <person name="Gouzy J."/>
            <person name="Grassa C.J."/>
            <person name="Murat F."/>
            <person name="Staton S.E."/>
            <person name="Cottret L."/>
            <person name="Lelandais-Briere C."/>
            <person name="Owens G.L."/>
            <person name="Carrere S."/>
            <person name="Mayjonade B."/>
            <person name="Legrand L."/>
            <person name="Gill N."/>
            <person name="Kane N.C."/>
            <person name="Bowers J.E."/>
            <person name="Hubner S."/>
            <person name="Bellec A."/>
            <person name="Berard A."/>
            <person name="Berges H."/>
            <person name="Blanchet N."/>
            <person name="Boniface M.C."/>
            <person name="Brunel D."/>
            <person name="Catrice O."/>
            <person name="Chaidir N."/>
            <person name="Claudel C."/>
            <person name="Donnadieu C."/>
            <person name="Faraut T."/>
            <person name="Fievet G."/>
            <person name="Helmstetter N."/>
            <person name="King M."/>
            <person name="Knapp S.J."/>
            <person name="Lai Z."/>
            <person name="Le Paslier M.C."/>
            <person name="Lippi Y."/>
            <person name="Lorenzon L."/>
            <person name="Mandel J.R."/>
            <person name="Marage G."/>
            <person name="Marchand G."/>
            <person name="Marquand E."/>
            <person name="Bret-Mestries E."/>
            <person name="Morien E."/>
            <person name="Nambeesan S."/>
            <person name="Nguyen T."/>
            <person name="Pegot-Espagnet P."/>
            <person name="Pouilly N."/>
            <person name="Raftis F."/>
            <person name="Sallet E."/>
            <person name="Schiex T."/>
            <person name="Thomas J."/>
            <person name="Vandecasteele C."/>
            <person name="Vares D."/>
            <person name="Vear F."/>
            <person name="Vautrin S."/>
            <person name="Crespi M."/>
            <person name="Mangin B."/>
            <person name="Burke J.M."/>
            <person name="Salse J."/>
            <person name="Munos S."/>
            <person name="Vincourt P."/>
            <person name="Rieseberg L.H."/>
            <person name="Langlade N.B."/>
        </authorList>
    </citation>
    <scope>NUCLEOTIDE SEQUENCE [LARGE SCALE GENOMIC DNA]</scope>
    <source>
        <strain evidence="3">cv. SF193</strain>
        <tissue evidence="1">Leaves</tissue>
    </source>
</reference>
<reference evidence="2" key="2">
    <citation type="submission" date="2017-02" db="EMBL/GenBank/DDBJ databases">
        <title>Sunflower complete genome.</title>
        <authorList>
            <person name="Langlade N."/>
            <person name="Munos S."/>
        </authorList>
    </citation>
    <scope>NUCLEOTIDE SEQUENCE [LARGE SCALE GENOMIC DNA]</scope>
    <source>
        <tissue evidence="2">Leaves</tissue>
    </source>
</reference>
<dbReference type="InParanoid" id="A0A251SHJ1"/>
<organism evidence="2 3">
    <name type="scientific">Helianthus annuus</name>
    <name type="common">Common sunflower</name>
    <dbReference type="NCBI Taxonomy" id="4232"/>
    <lineage>
        <taxon>Eukaryota</taxon>
        <taxon>Viridiplantae</taxon>
        <taxon>Streptophyta</taxon>
        <taxon>Embryophyta</taxon>
        <taxon>Tracheophyta</taxon>
        <taxon>Spermatophyta</taxon>
        <taxon>Magnoliopsida</taxon>
        <taxon>eudicotyledons</taxon>
        <taxon>Gunneridae</taxon>
        <taxon>Pentapetalae</taxon>
        <taxon>asterids</taxon>
        <taxon>campanulids</taxon>
        <taxon>Asterales</taxon>
        <taxon>Asteraceae</taxon>
        <taxon>Asteroideae</taxon>
        <taxon>Heliantheae alliance</taxon>
        <taxon>Heliantheae</taxon>
        <taxon>Helianthus</taxon>
    </lineage>
</organism>
<name>A0A251SHJ1_HELAN</name>
<dbReference type="Gramene" id="mRNA:HanXRQr2_Chr14g0622131">
    <property type="protein sequence ID" value="mRNA:HanXRQr2_Chr14g0622131"/>
    <property type="gene ID" value="HanXRQr2_Chr14g0622131"/>
</dbReference>
<dbReference type="EMBL" id="CM007903">
    <property type="protein sequence ID" value="OTF96930.1"/>
    <property type="molecule type" value="Genomic_DNA"/>
</dbReference>
<sequence length="66" mass="7506">MKHWSHGKFHRSVTCKAILSELGQSGLKPCQIKKVVNTMKVPYENDVTSKQCSDILADQRKEYKVG</sequence>
<evidence type="ECO:0000313" key="2">
    <source>
        <dbReference type="EMBL" id="OTF96930.1"/>
    </source>
</evidence>
<protein>
    <submittedName>
        <fullName evidence="2">Uncharacterized protein</fullName>
    </submittedName>
</protein>